<dbReference type="Proteomes" id="UP000240830">
    <property type="component" value="Unassembled WGS sequence"/>
</dbReference>
<proteinExistence type="predicted"/>
<feature type="chain" id="PRO_5014165044" evidence="2">
    <location>
        <begin position="18"/>
        <end position="303"/>
    </location>
</feature>
<reference evidence="3 4" key="1">
    <citation type="submission" date="2016-10" db="EMBL/GenBank/DDBJ databases">
        <title>The genome of Paramicrosporidium saccamoebae is the missing link in understanding Cryptomycota and Microsporidia evolution.</title>
        <authorList>
            <person name="Quandt C.A."/>
            <person name="Beaudet D."/>
            <person name="Corsaro D."/>
            <person name="Michel R."/>
            <person name="Corradi N."/>
            <person name="James T."/>
        </authorList>
    </citation>
    <scope>NUCLEOTIDE SEQUENCE [LARGE SCALE GENOMIC DNA]</scope>
    <source>
        <strain evidence="3 4">KSL3</strain>
    </source>
</reference>
<keyword evidence="2" id="KW-0732">Signal</keyword>
<feature type="compositionally biased region" description="Polar residues" evidence="1">
    <location>
        <begin position="220"/>
        <end position="241"/>
    </location>
</feature>
<evidence type="ECO:0000313" key="4">
    <source>
        <dbReference type="Proteomes" id="UP000240830"/>
    </source>
</evidence>
<evidence type="ECO:0000313" key="3">
    <source>
        <dbReference type="EMBL" id="PJF19217.1"/>
    </source>
</evidence>
<feature type="region of interest" description="Disordered" evidence="1">
    <location>
        <begin position="196"/>
        <end position="264"/>
    </location>
</feature>
<protein>
    <submittedName>
        <fullName evidence="3">Uncharacterized protein</fullName>
    </submittedName>
</protein>
<gene>
    <name evidence="3" type="ORF">PSACC_00956</name>
</gene>
<keyword evidence="4" id="KW-1185">Reference proteome</keyword>
<feature type="compositionally biased region" description="Polar residues" evidence="1">
    <location>
        <begin position="197"/>
        <end position="209"/>
    </location>
</feature>
<dbReference type="AlphaFoldDB" id="A0A2H9TN94"/>
<accession>A0A2H9TN94</accession>
<feature type="signal peptide" evidence="2">
    <location>
        <begin position="1"/>
        <end position="17"/>
    </location>
</feature>
<sequence length="303" mass="33607">MWRVATLAGLLLSSVFGDVTFTDLAQYDRLLTLSSPTTSELYLFHSTPYYWTGIVHNQGQLEISASHQKTCLLRLNRFMDGCSYKFDLVDFQRNSRQPTAEAVVKLRGERTTFLVLMPTKDQVPSCEEWMGSVNLHRGMSVSRYDQWCHTPRAADFAVVQFTVSNTLAESNDASTYGSEASVQSISPRKTTVIRRTLTPSPRKSTTRSIKPSPRLPLSELITSDISGSRTASPRGGSQSGIYVSPRFTRPPRAASGGSASSDPWDVMISQWSNSADSLTRQLDTLALESNEPNLPTKLTKKRA</sequence>
<comment type="caution">
    <text evidence="3">The sequence shown here is derived from an EMBL/GenBank/DDBJ whole genome shotgun (WGS) entry which is preliminary data.</text>
</comment>
<dbReference type="EMBL" id="MTSL01000073">
    <property type="protein sequence ID" value="PJF19217.1"/>
    <property type="molecule type" value="Genomic_DNA"/>
</dbReference>
<organism evidence="3 4">
    <name type="scientific">Paramicrosporidium saccamoebae</name>
    <dbReference type="NCBI Taxonomy" id="1246581"/>
    <lineage>
        <taxon>Eukaryota</taxon>
        <taxon>Fungi</taxon>
        <taxon>Fungi incertae sedis</taxon>
        <taxon>Cryptomycota</taxon>
        <taxon>Cryptomycota incertae sedis</taxon>
        <taxon>Paramicrosporidium</taxon>
    </lineage>
</organism>
<evidence type="ECO:0000256" key="1">
    <source>
        <dbReference type="SAM" id="MobiDB-lite"/>
    </source>
</evidence>
<name>A0A2H9TN94_9FUNG</name>
<evidence type="ECO:0000256" key="2">
    <source>
        <dbReference type="SAM" id="SignalP"/>
    </source>
</evidence>